<dbReference type="InterPro" id="IPR021131">
    <property type="entry name" value="Ribosomal_uL15/eL18"/>
</dbReference>
<feature type="domain" description="Large ribosomal subunit protein uL15/eL18" evidence="5">
    <location>
        <begin position="78"/>
        <end position="143"/>
    </location>
</feature>
<dbReference type="InterPro" id="IPR030878">
    <property type="entry name" value="Ribosomal_uL15"/>
</dbReference>
<keyword evidence="2" id="KW-0689">Ribosomal protein</keyword>
<dbReference type="EMBL" id="CAFBQH010000165">
    <property type="protein sequence ID" value="CAB5057877.1"/>
    <property type="molecule type" value="Genomic_DNA"/>
</dbReference>
<dbReference type="EMBL" id="CAEZXA010000163">
    <property type="protein sequence ID" value="CAB4684796.1"/>
    <property type="molecule type" value="Genomic_DNA"/>
</dbReference>
<sequence length="163" mass="17031">MRVDELAPAPGSHHRAKRKGRGTGGKGGKTAGRGTKGQNARGRGKVARGFEGGQTPMSQRLPKLKGFNNPFRVEYYAVNLDALTDIGLAEVTPEILMAKGVAHKGTLVKVLGRGTLSIPVKVSAHAVSKSAEAAILAAGGSVTILPLPHKIRPPAKGNQFTNR</sequence>
<comment type="similarity">
    <text evidence="1">Belongs to the universal ribosomal protein uL15 family.</text>
</comment>
<name>A0A6J6VNK9_9ZZZZ</name>
<evidence type="ECO:0000256" key="1">
    <source>
        <dbReference type="ARBA" id="ARBA00007320"/>
    </source>
</evidence>
<accession>A0A6J6VNK9</accession>
<evidence type="ECO:0000313" key="6">
    <source>
        <dbReference type="EMBL" id="CAB4684796.1"/>
    </source>
</evidence>
<dbReference type="EMBL" id="CAEZZL010000158">
    <property type="protein sequence ID" value="CAB4772077.1"/>
    <property type="molecule type" value="Genomic_DNA"/>
</dbReference>
<dbReference type="NCBIfam" id="TIGR01071">
    <property type="entry name" value="rplO_bact"/>
    <property type="match status" value="1"/>
</dbReference>
<gene>
    <name evidence="6" type="ORF">UFOPK2334_01399</name>
    <name evidence="7" type="ORF">UFOPK2870_01367</name>
    <name evidence="8" type="ORF">UFOPK4293_01675</name>
</gene>
<proteinExistence type="inferred from homology"/>
<evidence type="ECO:0000256" key="3">
    <source>
        <dbReference type="ARBA" id="ARBA00023274"/>
    </source>
</evidence>
<evidence type="ECO:0000259" key="5">
    <source>
        <dbReference type="Pfam" id="PF00828"/>
    </source>
</evidence>
<dbReference type="PROSITE" id="PS00475">
    <property type="entry name" value="RIBOSOMAL_L15"/>
    <property type="match status" value="1"/>
</dbReference>
<dbReference type="SUPFAM" id="SSF52080">
    <property type="entry name" value="Ribosomal proteins L15p and L18e"/>
    <property type="match status" value="1"/>
</dbReference>
<organism evidence="7">
    <name type="scientific">freshwater metagenome</name>
    <dbReference type="NCBI Taxonomy" id="449393"/>
    <lineage>
        <taxon>unclassified sequences</taxon>
        <taxon>metagenomes</taxon>
        <taxon>ecological metagenomes</taxon>
    </lineage>
</organism>
<dbReference type="AlphaFoldDB" id="A0A6J6VNK9"/>
<dbReference type="InterPro" id="IPR001196">
    <property type="entry name" value="Ribosomal_uL15_CS"/>
</dbReference>
<protein>
    <submittedName>
        <fullName evidence="7">Unannotated protein</fullName>
    </submittedName>
</protein>
<feature type="region of interest" description="Disordered" evidence="4">
    <location>
        <begin position="1"/>
        <end position="63"/>
    </location>
</feature>
<feature type="compositionally biased region" description="Gly residues" evidence="4">
    <location>
        <begin position="22"/>
        <end position="35"/>
    </location>
</feature>
<feature type="compositionally biased region" description="Basic residues" evidence="4">
    <location>
        <begin position="12"/>
        <end position="21"/>
    </location>
</feature>
<dbReference type="Pfam" id="PF00828">
    <property type="entry name" value="Ribosomal_L27A"/>
    <property type="match status" value="1"/>
</dbReference>
<dbReference type="PANTHER" id="PTHR12934">
    <property type="entry name" value="50S RIBOSOMAL PROTEIN L15"/>
    <property type="match status" value="1"/>
</dbReference>
<keyword evidence="3" id="KW-0687">Ribonucleoprotein</keyword>
<dbReference type="InterPro" id="IPR005749">
    <property type="entry name" value="Ribosomal_uL15_bac-type"/>
</dbReference>
<dbReference type="GO" id="GO:0006412">
    <property type="term" value="P:translation"/>
    <property type="evidence" value="ECO:0007669"/>
    <property type="project" value="InterPro"/>
</dbReference>
<dbReference type="GO" id="GO:0022625">
    <property type="term" value="C:cytosolic large ribosomal subunit"/>
    <property type="evidence" value="ECO:0007669"/>
    <property type="project" value="TreeGrafter"/>
</dbReference>
<dbReference type="InterPro" id="IPR036227">
    <property type="entry name" value="Ribosomal_uL15/eL18_sf"/>
</dbReference>
<dbReference type="PANTHER" id="PTHR12934:SF11">
    <property type="entry name" value="LARGE RIBOSOMAL SUBUNIT PROTEIN UL15M"/>
    <property type="match status" value="1"/>
</dbReference>
<reference evidence="7" key="1">
    <citation type="submission" date="2020-05" db="EMBL/GenBank/DDBJ databases">
        <authorList>
            <person name="Chiriac C."/>
            <person name="Salcher M."/>
            <person name="Ghai R."/>
            <person name="Kavagutti S V."/>
        </authorList>
    </citation>
    <scope>NUCLEOTIDE SEQUENCE</scope>
</reference>
<evidence type="ECO:0000256" key="4">
    <source>
        <dbReference type="SAM" id="MobiDB-lite"/>
    </source>
</evidence>
<dbReference type="HAMAP" id="MF_01341">
    <property type="entry name" value="Ribosomal_uL15"/>
    <property type="match status" value="1"/>
</dbReference>
<dbReference type="Gene3D" id="3.100.10.10">
    <property type="match status" value="1"/>
</dbReference>
<evidence type="ECO:0000313" key="8">
    <source>
        <dbReference type="EMBL" id="CAB5057877.1"/>
    </source>
</evidence>
<evidence type="ECO:0000313" key="7">
    <source>
        <dbReference type="EMBL" id="CAB4772077.1"/>
    </source>
</evidence>
<evidence type="ECO:0000256" key="2">
    <source>
        <dbReference type="ARBA" id="ARBA00022980"/>
    </source>
</evidence>
<dbReference type="GO" id="GO:0003735">
    <property type="term" value="F:structural constituent of ribosome"/>
    <property type="evidence" value="ECO:0007669"/>
    <property type="project" value="InterPro"/>
</dbReference>